<keyword evidence="3" id="KW-1185">Reference proteome</keyword>
<organism evidence="2 3">
    <name type="scientific">Pseudazoarcus pumilus</name>
    <dbReference type="NCBI Taxonomy" id="2067960"/>
    <lineage>
        <taxon>Bacteria</taxon>
        <taxon>Pseudomonadati</taxon>
        <taxon>Pseudomonadota</taxon>
        <taxon>Betaproteobacteria</taxon>
        <taxon>Rhodocyclales</taxon>
        <taxon>Zoogloeaceae</taxon>
        <taxon>Pseudazoarcus</taxon>
    </lineage>
</organism>
<dbReference type="InterPro" id="IPR001173">
    <property type="entry name" value="Glyco_trans_2-like"/>
</dbReference>
<dbReference type="PANTHER" id="PTHR43685">
    <property type="entry name" value="GLYCOSYLTRANSFERASE"/>
    <property type="match status" value="1"/>
</dbReference>
<dbReference type="Pfam" id="PF00535">
    <property type="entry name" value="Glycos_transf_2"/>
    <property type="match status" value="1"/>
</dbReference>
<gene>
    <name evidence="2" type="ORF">C0099_12555</name>
</gene>
<sequence length="1067" mass="120648">MQQTQVSVVVPAYNHARYVVEAVESVLAQDIDGLECIVIDDASTDDTRERLATLDDTRVRVMHHDTNRGAHATLTEGLDAARGRVLAVLNSDDRYLPGRLAECMAYIDAGHDLVGSDIRLIDGDGAEVLEHWWIDAFAALKRVRADGGDWVASLLEGNVFMTTSNMVFTRALWQRLRPLRNLRYVHDYDFVLRALREGARLDWIDTPLLDYRLHEANTISAGPLAANLECTALLREHLPALLARTDAPETALQHLASQWSRCERYEVDILRALQHEALVEKDRDWGRMVEDRDRWIAERDAWIAERDAWIAERDRRIRDRDDWIVERDMLIATLRVRLDELHRTPLRYAWRRTRERLGHLRSRAARAFSAMQLPGRRAPTRAAGFNALRGGVERAGAGLSAISFDVFDTLVERCVEPPEWIHRRVAHELANALARDDIDTVWAARRNAETRLRKRALEDGRDHECHYDELLHAWVTELCGRPDAALIARAQDFEARLERHALRAKPGAAAFLAWARERGLRCIAVSDMYLGESHVREILAHCGLGESIDAVHVSSEHGLAKYSTRLHAHVLELEGLTVAQVLHVGDNLYSDALAPCRIGMHGVWFDDARARRRRRRQRRSAQMTARGGIWPGRMQAEIVAERLALEARTTDADPYYRYGLEVLGPIFSLFTLGLVERLRARPADRLMFLARDGHLFMRMYARWRELDDDDALPEPSYVYASRRVVASAAVADGLTAAMIPIALANPKQCGLASILKTYGLLAEDFQEAAARHGLQPIDAPLAAADDERLTAFLADDAVQAAIRTHGRRARTRLEKYFEQQGFFGSRDVAFVDIGWNGTIQHFLAESFGTRADYPDVAGYYFALVNSFHTPGERCGLTDGLLLDGKRGNPCERAAMDFEELFEQGARALEATTLSYDEDADGRVIPVLKGDDAPDRREELACNPRIDALQRGVLAHLEHFHAAQTLTGFDFEALRPYGLALIERAVVYPERDEVALVGGLAHSEDFGHDHVLDISGGDIGWRDFLRPRRLSQRLRAQAWRYAPFARFRNPLPALLARVQHLRQLRGRP</sequence>
<protein>
    <recommendedName>
        <fullName evidence="1">Glycosyltransferase 2-like domain-containing protein</fullName>
    </recommendedName>
</protein>
<dbReference type="Gene3D" id="3.40.50.1000">
    <property type="entry name" value="HAD superfamily/HAD-like"/>
    <property type="match status" value="1"/>
</dbReference>
<dbReference type="Pfam" id="PF00702">
    <property type="entry name" value="Hydrolase"/>
    <property type="match status" value="1"/>
</dbReference>
<dbReference type="Gene3D" id="1.20.120.1600">
    <property type="match status" value="1"/>
</dbReference>
<dbReference type="Gene3D" id="3.90.550.10">
    <property type="entry name" value="Spore Coat Polysaccharide Biosynthesis Protein SpsA, Chain A"/>
    <property type="match status" value="1"/>
</dbReference>
<dbReference type="PANTHER" id="PTHR43685:SF2">
    <property type="entry name" value="GLYCOSYLTRANSFERASE 2-LIKE DOMAIN-CONTAINING PROTEIN"/>
    <property type="match status" value="1"/>
</dbReference>
<dbReference type="InterPro" id="IPR036412">
    <property type="entry name" value="HAD-like_sf"/>
</dbReference>
<dbReference type="OrthoDB" id="9816564at2"/>
<dbReference type="KEGG" id="atw:C0099_12555"/>
<evidence type="ECO:0000259" key="1">
    <source>
        <dbReference type="Pfam" id="PF00535"/>
    </source>
</evidence>
<dbReference type="Proteomes" id="UP000242205">
    <property type="component" value="Chromosome"/>
</dbReference>
<reference evidence="2 3" key="1">
    <citation type="submission" date="2018-01" db="EMBL/GenBank/DDBJ databases">
        <authorList>
            <person name="Fu G.-Y."/>
        </authorList>
    </citation>
    <scope>NUCLEOTIDE SEQUENCE [LARGE SCALE GENOMIC DNA]</scope>
    <source>
        <strain evidence="2 3">SY39</strain>
    </source>
</reference>
<proteinExistence type="predicted"/>
<dbReference type="SUPFAM" id="SSF56784">
    <property type="entry name" value="HAD-like"/>
    <property type="match status" value="1"/>
</dbReference>
<dbReference type="RefSeq" id="WP_102247732.1">
    <property type="nucleotide sequence ID" value="NZ_CP025682.1"/>
</dbReference>
<dbReference type="AlphaFoldDB" id="A0A2I6S8V6"/>
<dbReference type="SUPFAM" id="SSF53448">
    <property type="entry name" value="Nucleotide-diphospho-sugar transferases"/>
    <property type="match status" value="1"/>
</dbReference>
<accession>A0A2I6S8V6</accession>
<evidence type="ECO:0000313" key="2">
    <source>
        <dbReference type="EMBL" id="AUN95686.1"/>
    </source>
</evidence>
<feature type="domain" description="Glycosyltransferase 2-like" evidence="1">
    <location>
        <begin position="7"/>
        <end position="132"/>
    </location>
</feature>
<dbReference type="InterPro" id="IPR023214">
    <property type="entry name" value="HAD_sf"/>
</dbReference>
<dbReference type="EMBL" id="CP025682">
    <property type="protein sequence ID" value="AUN95686.1"/>
    <property type="molecule type" value="Genomic_DNA"/>
</dbReference>
<dbReference type="InterPro" id="IPR029044">
    <property type="entry name" value="Nucleotide-diphossugar_trans"/>
</dbReference>
<dbReference type="InterPro" id="IPR050834">
    <property type="entry name" value="Glycosyltransf_2"/>
</dbReference>
<evidence type="ECO:0000313" key="3">
    <source>
        <dbReference type="Proteomes" id="UP000242205"/>
    </source>
</evidence>
<name>A0A2I6S8V6_9RHOO</name>